<name>A0A1V4K5E7_PATFA</name>
<keyword evidence="3" id="KW-1185">Reference proteome</keyword>
<evidence type="ECO:0000313" key="3">
    <source>
        <dbReference type="Proteomes" id="UP000190648"/>
    </source>
</evidence>
<comment type="caution">
    <text evidence="2">The sequence shown here is derived from an EMBL/GenBank/DDBJ whole genome shotgun (WGS) entry which is preliminary data.</text>
</comment>
<evidence type="ECO:0000313" key="2">
    <source>
        <dbReference type="EMBL" id="OPJ79700.1"/>
    </source>
</evidence>
<reference evidence="2 3" key="1">
    <citation type="submission" date="2016-02" db="EMBL/GenBank/DDBJ databases">
        <title>Band-tailed pigeon sequencing and assembly.</title>
        <authorList>
            <person name="Soares A.E."/>
            <person name="Novak B.J."/>
            <person name="Rice E.S."/>
            <person name="O'Connell B."/>
            <person name="Chang D."/>
            <person name="Weber S."/>
            <person name="Shapiro B."/>
        </authorList>
    </citation>
    <scope>NUCLEOTIDE SEQUENCE [LARGE SCALE GENOMIC DNA]</scope>
    <source>
        <strain evidence="2">BTP2013</strain>
        <tissue evidence="2">Blood</tissue>
    </source>
</reference>
<dbReference type="EMBL" id="LSYS01004331">
    <property type="protein sequence ID" value="OPJ79700.1"/>
    <property type="molecule type" value="Genomic_DNA"/>
</dbReference>
<accession>A0A1V4K5E7</accession>
<gene>
    <name evidence="2" type="ORF">AV530_002191</name>
</gene>
<dbReference type="AlphaFoldDB" id="A0A1V4K5E7"/>
<sequence>MEDFSPAFAVSTLSAESILFMQKQHYRASSGGSQFSVDVVYQNQQAWRRKQPLETPSAASSAPTELRHFGRILGP</sequence>
<proteinExistence type="predicted"/>
<feature type="region of interest" description="Disordered" evidence="1">
    <location>
        <begin position="50"/>
        <end position="75"/>
    </location>
</feature>
<evidence type="ECO:0000256" key="1">
    <source>
        <dbReference type="SAM" id="MobiDB-lite"/>
    </source>
</evidence>
<organism evidence="2 3">
    <name type="scientific">Patagioenas fasciata monilis</name>
    <dbReference type="NCBI Taxonomy" id="372326"/>
    <lineage>
        <taxon>Eukaryota</taxon>
        <taxon>Metazoa</taxon>
        <taxon>Chordata</taxon>
        <taxon>Craniata</taxon>
        <taxon>Vertebrata</taxon>
        <taxon>Euteleostomi</taxon>
        <taxon>Archelosauria</taxon>
        <taxon>Archosauria</taxon>
        <taxon>Dinosauria</taxon>
        <taxon>Saurischia</taxon>
        <taxon>Theropoda</taxon>
        <taxon>Coelurosauria</taxon>
        <taxon>Aves</taxon>
        <taxon>Neognathae</taxon>
        <taxon>Neoaves</taxon>
        <taxon>Columbimorphae</taxon>
        <taxon>Columbiformes</taxon>
        <taxon>Columbidae</taxon>
        <taxon>Patagioenas</taxon>
    </lineage>
</organism>
<protein>
    <submittedName>
        <fullName evidence="2">Uncharacterized protein</fullName>
    </submittedName>
</protein>
<dbReference type="Proteomes" id="UP000190648">
    <property type="component" value="Unassembled WGS sequence"/>
</dbReference>